<evidence type="ECO:0000313" key="1">
    <source>
        <dbReference type="EMBL" id="KAH3669334.1"/>
    </source>
</evidence>
<proteinExistence type="predicted"/>
<dbReference type="EMBL" id="JAEUBE010000137">
    <property type="protein sequence ID" value="KAH3669334.1"/>
    <property type="molecule type" value="Genomic_DNA"/>
</dbReference>
<dbReference type="GeneID" id="70233423"/>
<comment type="caution">
    <text evidence="1">The sequence shown here is derived from an EMBL/GenBank/DDBJ whole genome shotgun (WGS) entry which is preliminary data.</text>
</comment>
<gene>
    <name evidence="1" type="ORF">OGAPHI_001455</name>
</gene>
<reference evidence="1" key="2">
    <citation type="submission" date="2021-01" db="EMBL/GenBank/DDBJ databases">
        <authorList>
            <person name="Schikora-Tamarit M.A."/>
        </authorList>
    </citation>
    <scope>NUCLEOTIDE SEQUENCE</scope>
    <source>
        <strain evidence="1">CBS6075</strain>
    </source>
</reference>
<keyword evidence="2" id="KW-1185">Reference proteome</keyword>
<name>A0A9P8T8B0_9ASCO</name>
<dbReference type="AlphaFoldDB" id="A0A9P8T8B0"/>
<sequence length="419" mass="46095">MSRSLKNLTITWLGESSLQDLQHSNGTWDTNELGHGRVSAWNTVVNKSGGSGLGLAVSPFNTELVLQNHQVSLVLGVLHQLLKSGTQGVERVSSRGDVFGREHTEPLETSQDSLSVGLVLELGQGVDLGNNILLRRGSSANVLGNNLVPWSRLGENLRWVLLQESHVDKNFDEFWETLESQSTSDDGLGLWNAVQFLVHSGVSVWIADQGVSWVNEVWLGRGHKVLGSDLLNLTVLPVSGLVSQSKQDTSRRPRELVSQWIVGILRSRQTTTVRQERGDLTAGLVDLVDGLDGIQVVNTWVQTDLVHDNNTGFLDRWLQLLQSWRDVRGGHDIGMLGLDGSLDNASVVDVWDQRDHNIVLVDLFVQSFLVGNVQRQCAGHRAGQFLSLGQGSACNSDLNVRLFSKNVNSWLGNEARSEK</sequence>
<dbReference type="RefSeq" id="XP_046063597.1">
    <property type="nucleotide sequence ID" value="XM_046202218.1"/>
</dbReference>
<dbReference type="Proteomes" id="UP000769157">
    <property type="component" value="Unassembled WGS sequence"/>
</dbReference>
<protein>
    <submittedName>
        <fullName evidence="1">Uncharacterized protein</fullName>
    </submittedName>
</protein>
<organism evidence="1 2">
    <name type="scientific">Ogataea philodendri</name>
    <dbReference type="NCBI Taxonomy" id="1378263"/>
    <lineage>
        <taxon>Eukaryota</taxon>
        <taxon>Fungi</taxon>
        <taxon>Dikarya</taxon>
        <taxon>Ascomycota</taxon>
        <taxon>Saccharomycotina</taxon>
        <taxon>Pichiomycetes</taxon>
        <taxon>Pichiales</taxon>
        <taxon>Pichiaceae</taxon>
        <taxon>Ogataea</taxon>
    </lineage>
</organism>
<reference evidence="1" key="1">
    <citation type="journal article" date="2021" name="Open Biol.">
        <title>Shared evolutionary footprints suggest mitochondrial oxidative damage underlies multiple complex I losses in fungi.</title>
        <authorList>
            <person name="Schikora-Tamarit M.A."/>
            <person name="Marcet-Houben M."/>
            <person name="Nosek J."/>
            <person name="Gabaldon T."/>
        </authorList>
    </citation>
    <scope>NUCLEOTIDE SEQUENCE</scope>
    <source>
        <strain evidence="1">CBS6075</strain>
    </source>
</reference>
<evidence type="ECO:0000313" key="2">
    <source>
        <dbReference type="Proteomes" id="UP000769157"/>
    </source>
</evidence>
<accession>A0A9P8T8B0</accession>